<feature type="transmembrane region" description="Helical" evidence="2">
    <location>
        <begin position="412"/>
        <end position="436"/>
    </location>
</feature>
<keyword evidence="2" id="KW-0472">Membrane</keyword>
<dbReference type="Pfam" id="PF05226">
    <property type="entry name" value="CHASE2"/>
    <property type="match status" value="1"/>
</dbReference>
<feature type="compositionally biased region" description="Acidic residues" evidence="1">
    <location>
        <begin position="660"/>
        <end position="669"/>
    </location>
</feature>
<dbReference type="InterPro" id="IPR003607">
    <property type="entry name" value="HD/PDEase_dom"/>
</dbReference>
<dbReference type="Pfam" id="PF13487">
    <property type="entry name" value="HD_5"/>
    <property type="match status" value="1"/>
</dbReference>
<dbReference type="Proteomes" id="UP000294164">
    <property type="component" value="Unassembled WGS sequence"/>
</dbReference>
<dbReference type="InterPro" id="IPR052020">
    <property type="entry name" value="Cyclic_di-GMP/3'3'-cGAMP_PDE"/>
</dbReference>
<feature type="transmembrane region" description="Helical" evidence="2">
    <location>
        <begin position="358"/>
        <end position="377"/>
    </location>
</feature>
<dbReference type="Gene3D" id="1.10.3210.10">
    <property type="entry name" value="Hypothetical protein af1432"/>
    <property type="match status" value="1"/>
</dbReference>
<evidence type="ECO:0000259" key="3">
    <source>
        <dbReference type="PROSITE" id="PS51832"/>
    </source>
</evidence>
<organism evidence="4 5">
    <name type="scientific">Pseudoxanthomonas winnipegensis</name>
    <dbReference type="NCBI Taxonomy" id="2480810"/>
    <lineage>
        <taxon>Bacteria</taxon>
        <taxon>Pseudomonadati</taxon>
        <taxon>Pseudomonadota</taxon>
        <taxon>Gammaproteobacteria</taxon>
        <taxon>Lysobacterales</taxon>
        <taxon>Lysobacteraceae</taxon>
        <taxon>Pseudoxanthomonas</taxon>
    </lineage>
</organism>
<dbReference type="SUPFAM" id="SSF109604">
    <property type="entry name" value="HD-domain/PDEase-like"/>
    <property type="match status" value="1"/>
</dbReference>
<dbReference type="PROSITE" id="PS51832">
    <property type="entry name" value="HD_GYP"/>
    <property type="match status" value="1"/>
</dbReference>
<dbReference type="OrthoDB" id="9802066at2"/>
<evidence type="ECO:0000313" key="5">
    <source>
        <dbReference type="Proteomes" id="UP000294164"/>
    </source>
</evidence>
<dbReference type="CDD" id="cd00077">
    <property type="entry name" value="HDc"/>
    <property type="match status" value="1"/>
</dbReference>
<dbReference type="RefSeq" id="WP_130535913.1">
    <property type="nucleotide sequence ID" value="NZ_SHMG01000015.1"/>
</dbReference>
<reference evidence="4 5" key="1">
    <citation type="submission" date="2019-02" db="EMBL/GenBank/DDBJ databases">
        <title>WGS of Pseudoxanthomonas species novum from clinical isolates.</title>
        <authorList>
            <person name="Bernier A.-M."/>
            <person name="Bernard K."/>
            <person name="Vachon A."/>
        </authorList>
    </citation>
    <scope>NUCLEOTIDE SEQUENCE [LARGE SCALE GENOMIC DNA]</scope>
    <source>
        <strain evidence="4 5">NML130969</strain>
    </source>
</reference>
<dbReference type="SMART" id="SM01080">
    <property type="entry name" value="CHASE2"/>
    <property type="match status" value="1"/>
</dbReference>
<dbReference type="PANTHER" id="PTHR45228:SF5">
    <property type="entry name" value="CYCLIC DI-GMP PHOSPHODIESTERASE VC_1348-RELATED"/>
    <property type="match status" value="1"/>
</dbReference>
<dbReference type="PANTHER" id="PTHR45228">
    <property type="entry name" value="CYCLIC DI-GMP PHOSPHODIESTERASE TM_0186-RELATED"/>
    <property type="match status" value="1"/>
</dbReference>
<dbReference type="GO" id="GO:0008081">
    <property type="term" value="F:phosphoric diester hydrolase activity"/>
    <property type="evidence" value="ECO:0007669"/>
    <property type="project" value="UniProtKB-ARBA"/>
</dbReference>
<comment type="caution">
    <text evidence="4">The sequence shown here is derived from an EMBL/GenBank/DDBJ whole genome shotgun (WGS) entry which is preliminary data.</text>
</comment>
<dbReference type="EMBL" id="SHMG01000015">
    <property type="protein sequence ID" value="TAA36544.1"/>
    <property type="molecule type" value="Genomic_DNA"/>
</dbReference>
<dbReference type="InterPro" id="IPR037522">
    <property type="entry name" value="HD_GYP_dom"/>
</dbReference>
<evidence type="ECO:0000256" key="2">
    <source>
        <dbReference type="SAM" id="Phobius"/>
    </source>
</evidence>
<keyword evidence="2" id="KW-1133">Transmembrane helix</keyword>
<feature type="domain" description="HD-GYP" evidence="3">
    <location>
        <begin position="448"/>
        <end position="658"/>
    </location>
</feature>
<dbReference type="AlphaFoldDB" id="A0A4Q8LWF6"/>
<evidence type="ECO:0000313" key="4">
    <source>
        <dbReference type="EMBL" id="TAA36544.1"/>
    </source>
</evidence>
<protein>
    <submittedName>
        <fullName evidence="4">CHASE2 domain-containing protein</fullName>
    </submittedName>
</protein>
<name>A0A4Q8LWF6_9GAMM</name>
<dbReference type="InterPro" id="IPR007890">
    <property type="entry name" value="CHASE2"/>
</dbReference>
<feature type="transmembrane region" description="Helical" evidence="2">
    <location>
        <begin position="384"/>
        <end position="406"/>
    </location>
</feature>
<dbReference type="SMART" id="SM00471">
    <property type="entry name" value="HDc"/>
    <property type="match status" value="1"/>
</dbReference>
<evidence type="ECO:0000256" key="1">
    <source>
        <dbReference type="SAM" id="MobiDB-lite"/>
    </source>
</evidence>
<sequence>MQLAPALTESSPRRRLGFLLLAVLVAVLVVASGLWKDAPVARLDRALLDGLLVHAASGVQAPDTVVVDIDEVSLAAVGQWPWPRYRLATLIERVAAEHPSAIALDILLPEPDRTSLTDIQQTFKRDFDLDVSFAGVPAGLLDNDGYLAQVMARHEVIGARYFYFDHATEGAGPVRPGVGFEGRLDRLQLPQAPGVLDNVAPIAARTRTAGFVNIRADDDGQLRRAPLLIAHRGVVHASLALAATMQALGVRSGQIEQDRDGLSLRLGTHRVPIDATGQARLRFNGGPAQYTSIPAVDVLAGRARGQDLRGRIVFIGSSAVGLNDLHRTALDRDFSGVKLQAVLAQNLMDGNAVRVPSWGTGAALLSSVLGALLLAWLFAAGRGLALLAALAALLAAGLLALAAAVFARTGVYLSTGAALLTLGLLLALCCGARLVTQHRRAQRWRRQLENARQVTIESMAAVAETRDPETGAHIKRTQHYVRAVARHLQRSGHYTDILTREYIDLLFLSAPLHDIGKVGVPDHILLKPGALTPEELVIMRRHAEYGRQIILSTSGRIEGDNFLQIAGDIAATHHEKWDGSGYPAGLKGQEIPLSGRIMAVADIYDALISRRCYKDPFPHERAKAMMLELRGTTFDPVVLDAFFQIEAEVLQIAARYRDEDDASDGDWDDTLAGLDGRTRPQAT</sequence>
<gene>
    <name evidence="4" type="ORF">EA655_19040</name>
</gene>
<keyword evidence="2" id="KW-0812">Transmembrane</keyword>
<proteinExistence type="predicted"/>
<feature type="region of interest" description="Disordered" evidence="1">
    <location>
        <begin position="660"/>
        <end position="683"/>
    </location>
</feature>
<accession>A0A4Q8LWF6</accession>